<keyword evidence="1" id="KW-1133">Transmembrane helix</keyword>
<reference evidence="2" key="1">
    <citation type="submission" date="2022-08" db="EMBL/GenBank/DDBJ databases">
        <authorList>
            <person name="Kallberg Y."/>
            <person name="Tangrot J."/>
            <person name="Rosling A."/>
        </authorList>
    </citation>
    <scope>NUCLEOTIDE SEQUENCE</scope>
    <source>
        <strain evidence="2">Wild A</strain>
    </source>
</reference>
<evidence type="ECO:0000256" key="1">
    <source>
        <dbReference type="SAM" id="Phobius"/>
    </source>
</evidence>
<proteinExistence type="predicted"/>
<dbReference type="OrthoDB" id="2434299at2759"/>
<name>A0A9W4T462_9GLOM</name>
<organism evidence="2 3">
    <name type="scientific">Funneliformis geosporum</name>
    <dbReference type="NCBI Taxonomy" id="1117311"/>
    <lineage>
        <taxon>Eukaryota</taxon>
        <taxon>Fungi</taxon>
        <taxon>Fungi incertae sedis</taxon>
        <taxon>Mucoromycota</taxon>
        <taxon>Glomeromycotina</taxon>
        <taxon>Glomeromycetes</taxon>
        <taxon>Glomerales</taxon>
        <taxon>Glomeraceae</taxon>
        <taxon>Funneliformis</taxon>
    </lineage>
</organism>
<dbReference type="Proteomes" id="UP001153678">
    <property type="component" value="Unassembled WGS sequence"/>
</dbReference>
<dbReference type="AlphaFoldDB" id="A0A9W4T462"/>
<dbReference type="EMBL" id="CAMKVN010007976">
    <property type="protein sequence ID" value="CAI2192054.1"/>
    <property type="molecule type" value="Genomic_DNA"/>
</dbReference>
<evidence type="ECO:0000313" key="3">
    <source>
        <dbReference type="Proteomes" id="UP001153678"/>
    </source>
</evidence>
<gene>
    <name evidence="2" type="ORF">FWILDA_LOCUS15383</name>
</gene>
<protein>
    <submittedName>
        <fullName evidence="2">11100_t:CDS:1</fullName>
    </submittedName>
</protein>
<keyword evidence="3" id="KW-1185">Reference proteome</keyword>
<feature type="transmembrane region" description="Helical" evidence="1">
    <location>
        <begin position="20"/>
        <end position="42"/>
    </location>
</feature>
<comment type="caution">
    <text evidence="2">The sequence shown here is derived from an EMBL/GenBank/DDBJ whole genome shotgun (WGS) entry which is preliminary data.</text>
</comment>
<sequence>MTRLSYGEKHWIRQVISVHYVDQFGVLGIQIVGTTIYLNILVKDLAGIPRYFHLDHVEIPLSPTTLEQATSHPP</sequence>
<keyword evidence="1" id="KW-0472">Membrane</keyword>
<keyword evidence="1" id="KW-0812">Transmembrane</keyword>
<evidence type="ECO:0000313" key="2">
    <source>
        <dbReference type="EMBL" id="CAI2192054.1"/>
    </source>
</evidence>
<accession>A0A9W4T462</accession>